<dbReference type="Proteomes" id="UP000275836">
    <property type="component" value="Unassembled WGS sequence"/>
</dbReference>
<dbReference type="PROSITE" id="PS00893">
    <property type="entry name" value="NUDIX_BOX"/>
    <property type="match status" value="1"/>
</dbReference>
<name>A0A3P2RFN0_WEIVI</name>
<dbReference type="GO" id="GO:0016787">
    <property type="term" value="F:hydrolase activity"/>
    <property type="evidence" value="ECO:0007669"/>
    <property type="project" value="UniProtKB-KW"/>
</dbReference>
<evidence type="ECO:0000313" key="5">
    <source>
        <dbReference type="EMBL" id="RRG17630.1"/>
    </source>
</evidence>
<dbReference type="InterPro" id="IPR000086">
    <property type="entry name" value="NUDIX_hydrolase_dom"/>
</dbReference>
<proteinExistence type="inferred from homology"/>
<dbReference type="Pfam" id="PF00293">
    <property type="entry name" value="NUDIX"/>
    <property type="match status" value="1"/>
</dbReference>
<organism evidence="5 6">
    <name type="scientific">Weissella viridescens</name>
    <name type="common">Lactobacillus viridescens</name>
    <dbReference type="NCBI Taxonomy" id="1629"/>
    <lineage>
        <taxon>Bacteria</taxon>
        <taxon>Bacillati</taxon>
        <taxon>Bacillota</taxon>
        <taxon>Bacilli</taxon>
        <taxon>Lactobacillales</taxon>
        <taxon>Lactobacillaceae</taxon>
        <taxon>Weissella</taxon>
    </lineage>
</organism>
<dbReference type="EMBL" id="RHGY01000007">
    <property type="protein sequence ID" value="RRG17630.1"/>
    <property type="molecule type" value="Genomic_DNA"/>
</dbReference>
<dbReference type="PROSITE" id="PS51462">
    <property type="entry name" value="NUDIX"/>
    <property type="match status" value="1"/>
</dbReference>
<evidence type="ECO:0000256" key="2">
    <source>
        <dbReference type="ARBA" id="ARBA00022801"/>
    </source>
</evidence>
<dbReference type="Gene3D" id="3.90.79.10">
    <property type="entry name" value="Nucleoside Triphosphate Pyrophosphohydrolase"/>
    <property type="match status" value="1"/>
</dbReference>
<dbReference type="OrthoDB" id="369191at2"/>
<gene>
    <name evidence="5" type="ORF">D3P96_06660</name>
</gene>
<accession>A0A3P2RFN0</accession>
<dbReference type="RefSeq" id="WP_124943589.1">
    <property type="nucleotide sequence ID" value="NZ_RHGY01000007.1"/>
</dbReference>
<dbReference type="PANTHER" id="PTHR43736:SF1">
    <property type="entry name" value="DIHYDRONEOPTERIN TRIPHOSPHATE DIPHOSPHATASE"/>
    <property type="match status" value="1"/>
</dbReference>
<comment type="similarity">
    <text evidence="1 3">Belongs to the Nudix hydrolase family.</text>
</comment>
<feature type="domain" description="Nudix hydrolase" evidence="4">
    <location>
        <begin position="5"/>
        <end position="144"/>
    </location>
</feature>
<evidence type="ECO:0000256" key="3">
    <source>
        <dbReference type="RuleBase" id="RU003476"/>
    </source>
</evidence>
<protein>
    <submittedName>
        <fullName evidence="5">NUDIX domain-containing protein</fullName>
    </submittedName>
</protein>
<dbReference type="PRINTS" id="PR00502">
    <property type="entry name" value="NUDIXFAMILY"/>
</dbReference>
<dbReference type="InterPro" id="IPR020476">
    <property type="entry name" value="Nudix_hydrolase"/>
</dbReference>
<evidence type="ECO:0000313" key="6">
    <source>
        <dbReference type="Proteomes" id="UP000275836"/>
    </source>
</evidence>
<evidence type="ECO:0000256" key="1">
    <source>
        <dbReference type="ARBA" id="ARBA00005582"/>
    </source>
</evidence>
<reference evidence="5 6" key="1">
    <citation type="submission" date="2018-10" db="EMBL/GenBank/DDBJ databases">
        <title>Draft genome sequence of Weissella viridescens UCO-SMC3.</title>
        <authorList>
            <person name="Garcia-Cancino A."/>
            <person name="Espinoza-Monje M."/>
            <person name="Albarracin L."/>
            <person name="Garcia-Castillo V."/>
            <person name="Campos-Martin J."/>
            <person name="Nakano Y."/>
            <person name="Guitierrez-Zamorano C."/>
            <person name="Ikeda-Ohtsubo W."/>
            <person name="Morita H."/>
            <person name="Kitazawa H."/>
            <person name="Villena J."/>
        </authorList>
    </citation>
    <scope>NUCLEOTIDE SEQUENCE [LARGE SCALE GENOMIC DNA]</scope>
    <source>
        <strain evidence="5 6">UCO-SMC3</strain>
    </source>
</reference>
<comment type="caution">
    <text evidence="5">The sequence shown here is derived from an EMBL/GenBank/DDBJ whole genome shotgun (WGS) entry which is preliminary data.</text>
</comment>
<sequence>MVQSKVHQSFGVYGLIVQGEQLAVVKKTDGPYKNRFDLPGGQLEPGEILENALNREIEEETGLLVKVSQQLGTTSFHYPWHYLDFVENQHIAVFYHVLQYTGQIQAQVPDFIGQDVTGALFVNLRDISASNASPLVLKAKQYLTTGHFDVTATQLNHWQVLD</sequence>
<evidence type="ECO:0000259" key="4">
    <source>
        <dbReference type="PROSITE" id="PS51462"/>
    </source>
</evidence>
<dbReference type="PANTHER" id="PTHR43736">
    <property type="entry name" value="ADP-RIBOSE PYROPHOSPHATASE"/>
    <property type="match status" value="1"/>
</dbReference>
<dbReference type="SUPFAM" id="SSF55811">
    <property type="entry name" value="Nudix"/>
    <property type="match status" value="1"/>
</dbReference>
<dbReference type="CDD" id="cd04686">
    <property type="entry name" value="NUDIX_Hydrolase"/>
    <property type="match status" value="1"/>
</dbReference>
<keyword evidence="2 3" id="KW-0378">Hydrolase</keyword>
<dbReference type="InterPro" id="IPR015797">
    <property type="entry name" value="NUDIX_hydrolase-like_dom_sf"/>
</dbReference>
<dbReference type="AlphaFoldDB" id="A0A3P2RFN0"/>
<dbReference type="InterPro" id="IPR020084">
    <property type="entry name" value="NUDIX_hydrolase_CS"/>
</dbReference>